<keyword evidence="1" id="KW-0732">Signal</keyword>
<accession>A0A6B0UAQ1</accession>
<dbReference type="AlphaFoldDB" id="A0A6B0UAQ1"/>
<protein>
    <submittedName>
        <fullName evidence="2">Putative secreted protein</fullName>
    </submittedName>
</protein>
<name>A0A6B0UAQ1_IXORI</name>
<reference evidence="2" key="1">
    <citation type="submission" date="2019-12" db="EMBL/GenBank/DDBJ databases">
        <title>An insight into the sialome of adult female Ixodes ricinus ticks feeding for 6 days.</title>
        <authorList>
            <person name="Perner J."/>
            <person name="Ribeiro J.M.C."/>
        </authorList>
    </citation>
    <scope>NUCLEOTIDE SEQUENCE</scope>
    <source>
        <strain evidence="2">Semi-engorged</strain>
        <tissue evidence="2">Salivary glands</tissue>
    </source>
</reference>
<sequence length="87" mass="9811">MFGRSIYIFNIKNFFFLALQMLLVSLESMTITGSHGMLSCFISNSQCSKGWNSMLRALKVRCFQSGSIQAVDLEFMFTDFAALSACR</sequence>
<feature type="chain" id="PRO_5025489391" evidence="1">
    <location>
        <begin position="37"/>
        <end position="87"/>
    </location>
</feature>
<evidence type="ECO:0000313" key="2">
    <source>
        <dbReference type="EMBL" id="MXU85730.1"/>
    </source>
</evidence>
<proteinExistence type="predicted"/>
<dbReference type="EMBL" id="GIFC01003647">
    <property type="protein sequence ID" value="MXU85730.1"/>
    <property type="molecule type" value="Transcribed_RNA"/>
</dbReference>
<evidence type="ECO:0000256" key="1">
    <source>
        <dbReference type="SAM" id="SignalP"/>
    </source>
</evidence>
<organism evidence="2">
    <name type="scientific">Ixodes ricinus</name>
    <name type="common">Common tick</name>
    <name type="synonym">Acarus ricinus</name>
    <dbReference type="NCBI Taxonomy" id="34613"/>
    <lineage>
        <taxon>Eukaryota</taxon>
        <taxon>Metazoa</taxon>
        <taxon>Ecdysozoa</taxon>
        <taxon>Arthropoda</taxon>
        <taxon>Chelicerata</taxon>
        <taxon>Arachnida</taxon>
        <taxon>Acari</taxon>
        <taxon>Parasitiformes</taxon>
        <taxon>Ixodida</taxon>
        <taxon>Ixodoidea</taxon>
        <taxon>Ixodidae</taxon>
        <taxon>Ixodinae</taxon>
        <taxon>Ixodes</taxon>
    </lineage>
</organism>
<feature type="signal peptide" evidence="1">
    <location>
        <begin position="1"/>
        <end position="36"/>
    </location>
</feature>